<comment type="caution">
    <text evidence="1">The sequence shown here is derived from an EMBL/GenBank/DDBJ whole genome shotgun (WGS) entry which is preliminary data.</text>
</comment>
<evidence type="ECO:0000313" key="1">
    <source>
        <dbReference type="EMBL" id="VCW68375.1"/>
    </source>
</evidence>
<protein>
    <submittedName>
        <fullName evidence="1">Uncharacterized protein</fullName>
    </submittedName>
</protein>
<dbReference type="AlphaFoldDB" id="A0A9X9LHQ3"/>
<reference evidence="1 2" key="1">
    <citation type="submission" date="2018-10" db="EMBL/GenBank/DDBJ databases">
        <authorList>
            <person name="Ekblom R."/>
            <person name="Jareborg N."/>
        </authorList>
    </citation>
    <scope>NUCLEOTIDE SEQUENCE [LARGE SCALE GENOMIC DNA]</scope>
    <source>
        <tissue evidence="1">Muscle</tissue>
    </source>
</reference>
<organism evidence="1 2">
    <name type="scientific">Gulo gulo</name>
    <name type="common">Wolverine</name>
    <name type="synonym">Gluton</name>
    <dbReference type="NCBI Taxonomy" id="48420"/>
    <lineage>
        <taxon>Eukaryota</taxon>
        <taxon>Metazoa</taxon>
        <taxon>Chordata</taxon>
        <taxon>Craniata</taxon>
        <taxon>Vertebrata</taxon>
        <taxon>Euteleostomi</taxon>
        <taxon>Mammalia</taxon>
        <taxon>Eutheria</taxon>
        <taxon>Laurasiatheria</taxon>
        <taxon>Carnivora</taxon>
        <taxon>Caniformia</taxon>
        <taxon>Musteloidea</taxon>
        <taxon>Mustelidae</taxon>
        <taxon>Guloninae</taxon>
        <taxon>Gulo</taxon>
    </lineage>
</organism>
<evidence type="ECO:0000313" key="2">
    <source>
        <dbReference type="Proteomes" id="UP000269945"/>
    </source>
</evidence>
<name>A0A9X9LHQ3_GULGU</name>
<gene>
    <name evidence="1" type="ORF">BN2614_LOCUS2</name>
</gene>
<dbReference type="Proteomes" id="UP000269945">
    <property type="component" value="Unassembled WGS sequence"/>
</dbReference>
<proteinExistence type="predicted"/>
<accession>A0A9X9LHQ3</accession>
<keyword evidence="2" id="KW-1185">Reference proteome</keyword>
<dbReference type="EMBL" id="CYRY02003803">
    <property type="protein sequence ID" value="VCW68375.1"/>
    <property type="molecule type" value="Genomic_DNA"/>
</dbReference>
<sequence>MKERSERSGGRAASPRVGLHVIYTLQGEHSSGDESSFNWST</sequence>